<comment type="similarity">
    <text evidence="1 2">Belongs to the OSBP family.</text>
</comment>
<evidence type="ECO:0000256" key="2">
    <source>
        <dbReference type="RuleBase" id="RU003844"/>
    </source>
</evidence>
<comment type="caution">
    <text evidence="3">The sequence shown here is derived from an EMBL/GenBank/DDBJ whole genome shotgun (WGS) entry which is preliminary data.</text>
</comment>
<dbReference type="GO" id="GO:0005829">
    <property type="term" value="C:cytosol"/>
    <property type="evidence" value="ECO:0007669"/>
    <property type="project" value="TreeGrafter"/>
</dbReference>
<evidence type="ECO:0008006" key="5">
    <source>
        <dbReference type="Google" id="ProtNLM"/>
    </source>
</evidence>
<dbReference type="OrthoDB" id="14833at2759"/>
<proteinExistence type="inferred from homology"/>
<dbReference type="EMBL" id="QKRW01000017">
    <property type="protein sequence ID" value="RAL63848.1"/>
    <property type="molecule type" value="Genomic_DNA"/>
</dbReference>
<organism evidence="3 4">
    <name type="scientific">Monilinia fructigena</name>
    <dbReference type="NCBI Taxonomy" id="38457"/>
    <lineage>
        <taxon>Eukaryota</taxon>
        <taxon>Fungi</taxon>
        <taxon>Dikarya</taxon>
        <taxon>Ascomycota</taxon>
        <taxon>Pezizomycotina</taxon>
        <taxon>Leotiomycetes</taxon>
        <taxon>Helotiales</taxon>
        <taxon>Sclerotiniaceae</taxon>
        <taxon>Monilinia</taxon>
    </lineage>
</organism>
<evidence type="ECO:0000256" key="1">
    <source>
        <dbReference type="ARBA" id="ARBA00008842"/>
    </source>
</evidence>
<dbReference type="Gene3D" id="2.40.160.120">
    <property type="match status" value="1"/>
</dbReference>
<sequence length="283" mass="31733">MPAEVIKYGNEKKPLNPFLGELFIGKWEDACGTTELISEQVSHHPPVTAYQISNKKHGVFLQGYNAQKASFSRTINVKQIGHAVLSIPAYNETYLITLPNLHIEGLIFGSPLSNLKPNHTLPVVQDSQPRLITVEKDTLYTVTGQWTKQFEIRSGGKKSDLIDSYDADATPVTPLYIAPIEEQDPLESRRAWSKVAAGIASGDMEATGNEKTKIEVSQRELRIKEKNEGRIWERRYFTKMESCPVLQQLGPSIQLLSDEDKTGGIWRFDETKAAKYVKSEATL</sequence>
<name>A0A395IVW5_9HELO</name>
<gene>
    <name evidence="3" type="ORF">DID88_003491</name>
</gene>
<dbReference type="GO" id="GO:0008142">
    <property type="term" value="F:oxysterol binding"/>
    <property type="evidence" value="ECO:0007669"/>
    <property type="project" value="TreeGrafter"/>
</dbReference>
<dbReference type="Proteomes" id="UP000249056">
    <property type="component" value="Unassembled WGS sequence"/>
</dbReference>
<dbReference type="PROSITE" id="PS01013">
    <property type="entry name" value="OSBP"/>
    <property type="match status" value="1"/>
</dbReference>
<dbReference type="FunFam" id="3.30.70.3490:FF:000016">
    <property type="entry name" value="Oxysterol binding protein (Osh5)"/>
    <property type="match status" value="1"/>
</dbReference>
<evidence type="ECO:0000313" key="4">
    <source>
        <dbReference type="Proteomes" id="UP000249056"/>
    </source>
</evidence>
<dbReference type="GO" id="GO:0016020">
    <property type="term" value="C:membrane"/>
    <property type="evidence" value="ECO:0007669"/>
    <property type="project" value="TreeGrafter"/>
</dbReference>
<dbReference type="InterPro" id="IPR018494">
    <property type="entry name" value="Oxysterol-bd_CS"/>
</dbReference>
<dbReference type="InterPro" id="IPR037239">
    <property type="entry name" value="OSBP_sf"/>
</dbReference>
<accession>A0A395IVW5</accession>
<dbReference type="PANTHER" id="PTHR10972">
    <property type="entry name" value="OXYSTEROL-BINDING PROTEIN-RELATED"/>
    <property type="match status" value="1"/>
</dbReference>
<dbReference type="SUPFAM" id="SSF144000">
    <property type="entry name" value="Oxysterol-binding protein-like"/>
    <property type="match status" value="1"/>
</dbReference>
<reference evidence="3 4" key="1">
    <citation type="submission" date="2018-06" db="EMBL/GenBank/DDBJ databases">
        <title>Genome Sequence of the Brown Rot Fungal Pathogen Monilinia fructigena.</title>
        <authorList>
            <person name="Landi L."/>
            <person name="De Miccolis Angelini R.M."/>
            <person name="Pollastro S."/>
            <person name="Abate D."/>
            <person name="Faretra F."/>
            <person name="Romanazzi G."/>
        </authorList>
    </citation>
    <scope>NUCLEOTIDE SEQUENCE [LARGE SCALE GENOMIC DNA]</scope>
    <source>
        <strain evidence="3 4">Mfrg269</strain>
    </source>
</reference>
<dbReference type="AlphaFoldDB" id="A0A395IVW5"/>
<dbReference type="PANTHER" id="PTHR10972:SF184">
    <property type="entry name" value="OXYSTEROL-BINDING PROTEIN HOMOLOG 4-RELATED"/>
    <property type="match status" value="1"/>
</dbReference>
<keyword evidence="4" id="KW-1185">Reference proteome</keyword>
<dbReference type="Pfam" id="PF01237">
    <property type="entry name" value="Oxysterol_BP"/>
    <property type="match status" value="1"/>
</dbReference>
<dbReference type="Gene3D" id="3.30.70.3490">
    <property type="match status" value="1"/>
</dbReference>
<dbReference type="InterPro" id="IPR000648">
    <property type="entry name" value="Oxysterol-bd"/>
</dbReference>
<evidence type="ECO:0000313" key="3">
    <source>
        <dbReference type="EMBL" id="RAL63848.1"/>
    </source>
</evidence>
<protein>
    <recommendedName>
        <fullName evidence="5">Oxysterol-binding protein</fullName>
    </recommendedName>
</protein>